<proteinExistence type="predicted"/>
<gene>
    <name evidence="1" type="ORF">MRATA1EN1_LOCUS4143</name>
</gene>
<evidence type="ECO:0000313" key="2">
    <source>
        <dbReference type="Proteomes" id="UP001176941"/>
    </source>
</evidence>
<dbReference type="Proteomes" id="UP001176941">
    <property type="component" value="Chromosome 12"/>
</dbReference>
<name>A0ABN8Y425_RANTA</name>
<keyword evidence="2" id="KW-1185">Reference proteome</keyword>
<protein>
    <submittedName>
        <fullName evidence="1">Uncharacterized protein</fullName>
    </submittedName>
</protein>
<sequence length="109" mass="12234">MLFIQQVSQALAFVQSPHSTWALPDFDTLLLRAPVDCEGRLFLQIMLIPFLCKAWLPLGSSHVIKFGILDKVKVQRYEKYLKIQAGVFQLKALACKVCSRLASCPLVLG</sequence>
<reference evidence="1" key="1">
    <citation type="submission" date="2023-04" db="EMBL/GenBank/DDBJ databases">
        <authorList>
            <consortium name="ELIXIR-Norway"/>
        </authorList>
    </citation>
    <scope>NUCLEOTIDE SEQUENCE [LARGE SCALE GENOMIC DNA]</scope>
</reference>
<evidence type="ECO:0000313" key="1">
    <source>
        <dbReference type="EMBL" id="CAI9155181.1"/>
    </source>
</evidence>
<organism evidence="1 2">
    <name type="scientific">Rangifer tarandus platyrhynchus</name>
    <name type="common">Svalbard reindeer</name>
    <dbReference type="NCBI Taxonomy" id="3082113"/>
    <lineage>
        <taxon>Eukaryota</taxon>
        <taxon>Metazoa</taxon>
        <taxon>Chordata</taxon>
        <taxon>Craniata</taxon>
        <taxon>Vertebrata</taxon>
        <taxon>Euteleostomi</taxon>
        <taxon>Mammalia</taxon>
        <taxon>Eutheria</taxon>
        <taxon>Laurasiatheria</taxon>
        <taxon>Artiodactyla</taxon>
        <taxon>Ruminantia</taxon>
        <taxon>Pecora</taxon>
        <taxon>Cervidae</taxon>
        <taxon>Odocoileinae</taxon>
        <taxon>Rangifer</taxon>
    </lineage>
</organism>
<accession>A0ABN8Y425</accession>
<dbReference type="EMBL" id="OX459948">
    <property type="protein sequence ID" value="CAI9155181.1"/>
    <property type="molecule type" value="Genomic_DNA"/>
</dbReference>